<sequence>MSQSNYGGKQANQSSYIKKFNIGSSPITWYYSTNNNQLILSPTNSSATVYIKGDLFVGGSINNPSDLQLKDNIEDLSLSLTDNLLLLNPVKYNYKDDAKQKEHYGFIAQDVEKLFPNLVNTVSATIGDDDVSIKSVNYLEMVPLLLLKIKDLQNQIDALNNKILGEP</sequence>
<reference evidence="2" key="1">
    <citation type="journal article" date="2020" name="Nature">
        <title>Giant virus diversity and host interactions through global metagenomics.</title>
        <authorList>
            <person name="Schulz F."/>
            <person name="Roux S."/>
            <person name="Paez-Espino D."/>
            <person name="Jungbluth S."/>
            <person name="Walsh D.A."/>
            <person name="Denef V.J."/>
            <person name="McMahon K.D."/>
            <person name="Konstantinidis K.T."/>
            <person name="Eloe-Fadrosh E.A."/>
            <person name="Kyrpides N.C."/>
            <person name="Woyke T."/>
        </authorList>
    </citation>
    <scope>NUCLEOTIDE SEQUENCE</scope>
    <source>
        <strain evidence="2">GVMAG-S-1101165-83</strain>
    </source>
</reference>
<protein>
    <recommendedName>
        <fullName evidence="1">Peptidase S74 domain-containing protein</fullName>
    </recommendedName>
</protein>
<name>A0A6C0JYU5_9ZZZZ</name>
<feature type="domain" description="Peptidase S74" evidence="1">
    <location>
        <begin position="65"/>
        <end position="163"/>
    </location>
</feature>
<dbReference type="PROSITE" id="PS51688">
    <property type="entry name" value="ICA"/>
    <property type="match status" value="1"/>
</dbReference>
<proteinExistence type="predicted"/>
<accession>A0A6C0JYU5</accession>
<dbReference type="Pfam" id="PF13884">
    <property type="entry name" value="Peptidase_S74"/>
    <property type="match status" value="1"/>
</dbReference>
<evidence type="ECO:0000259" key="1">
    <source>
        <dbReference type="PROSITE" id="PS51688"/>
    </source>
</evidence>
<dbReference type="EMBL" id="MN740775">
    <property type="protein sequence ID" value="QHU10945.1"/>
    <property type="molecule type" value="Genomic_DNA"/>
</dbReference>
<dbReference type="Gene3D" id="1.10.10.10">
    <property type="entry name" value="Winged helix-like DNA-binding domain superfamily/Winged helix DNA-binding domain"/>
    <property type="match status" value="1"/>
</dbReference>
<organism evidence="2">
    <name type="scientific">viral metagenome</name>
    <dbReference type="NCBI Taxonomy" id="1070528"/>
    <lineage>
        <taxon>unclassified sequences</taxon>
        <taxon>metagenomes</taxon>
        <taxon>organismal metagenomes</taxon>
    </lineage>
</organism>
<dbReference type="InterPro" id="IPR030392">
    <property type="entry name" value="S74_ICA"/>
</dbReference>
<dbReference type="AlphaFoldDB" id="A0A6C0JYU5"/>
<evidence type="ECO:0000313" key="2">
    <source>
        <dbReference type="EMBL" id="QHU10945.1"/>
    </source>
</evidence>
<dbReference type="InterPro" id="IPR036388">
    <property type="entry name" value="WH-like_DNA-bd_sf"/>
</dbReference>